<dbReference type="EC" id="2.1.1.37" evidence="1"/>
<evidence type="ECO:0000256" key="6">
    <source>
        <dbReference type="RuleBase" id="RU000416"/>
    </source>
</evidence>
<dbReference type="AlphaFoldDB" id="A0A5N6TY04"/>
<name>A0A5N6TY04_ASPAV</name>
<evidence type="ECO:0000256" key="2">
    <source>
        <dbReference type="ARBA" id="ARBA00022603"/>
    </source>
</evidence>
<dbReference type="GO" id="GO:0003886">
    <property type="term" value="F:DNA (cytosine-5-)-methyltransferase activity"/>
    <property type="evidence" value="ECO:0007669"/>
    <property type="project" value="UniProtKB-EC"/>
</dbReference>
<protein>
    <recommendedName>
        <fullName evidence="1">DNA (cytosine-5-)-methyltransferase</fullName>
        <ecNumber evidence="1">2.1.1.37</ecNumber>
    </recommendedName>
</protein>
<keyword evidence="3 5" id="KW-0808">Transferase</keyword>
<dbReference type="EMBL" id="ML742075">
    <property type="protein sequence ID" value="KAE8151262.1"/>
    <property type="molecule type" value="Genomic_DNA"/>
</dbReference>
<reference evidence="7 8" key="1">
    <citation type="submission" date="2019-04" db="EMBL/GenBank/DDBJ databases">
        <title>Friends and foes A comparative genomics study of 23 Aspergillus species from section Flavi.</title>
        <authorList>
            <consortium name="DOE Joint Genome Institute"/>
            <person name="Kjaerbolling I."/>
            <person name="Vesth T."/>
            <person name="Frisvad J.C."/>
            <person name="Nybo J.L."/>
            <person name="Theobald S."/>
            <person name="Kildgaard S."/>
            <person name="Isbrandt T."/>
            <person name="Kuo A."/>
            <person name="Sato A."/>
            <person name="Lyhne E.K."/>
            <person name="Kogle M.E."/>
            <person name="Wiebenga A."/>
            <person name="Kun R.S."/>
            <person name="Lubbers R.J."/>
            <person name="Makela M.R."/>
            <person name="Barry K."/>
            <person name="Chovatia M."/>
            <person name="Clum A."/>
            <person name="Daum C."/>
            <person name="Haridas S."/>
            <person name="He G."/>
            <person name="LaButti K."/>
            <person name="Lipzen A."/>
            <person name="Mondo S."/>
            <person name="Riley R."/>
            <person name="Salamov A."/>
            <person name="Simmons B.A."/>
            <person name="Magnuson J.K."/>
            <person name="Henrissat B."/>
            <person name="Mortensen U.H."/>
            <person name="Larsen T.O."/>
            <person name="Devries R.P."/>
            <person name="Grigoriev I.V."/>
            <person name="Machida M."/>
            <person name="Baker S.E."/>
            <person name="Andersen M.R."/>
        </authorList>
    </citation>
    <scope>NUCLEOTIDE SEQUENCE [LARGE SCALE GENOMIC DNA]</scope>
    <source>
        <strain evidence="7 8">IBT 18842</strain>
    </source>
</reference>
<dbReference type="Gene3D" id="3.40.50.150">
    <property type="entry name" value="Vaccinia Virus protein VP39"/>
    <property type="match status" value="1"/>
</dbReference>
<dbReference type="InterPro" id="IPR029063">
    <property type="entry name" value="SAM-dependent_MTases_sf"/>
</dbReference>
<keyword evidence="2 5" id="KW-0489">Methyltransferase</keyword>
<dbReference type="Gene3D" id="3.90.120.10">
    <property type="entry name" value="DNA Methylase, subunit A, domain 2"/>
    <property type="match status" value="1"/>
</dbReference>
<accession>A0A5N6TY04</accession>
<feature type="active site" evidence="5">
    <location>
        <position position="283"/>
    </location>
</feature>
<dbReference type="PANTHER" id="PTHR10629:SF52">
    <property type="entry name" value="DNA (CYTOSINE-5)-METHYLTRANSFERASE 1"/>
    <property type="match status" value="1"/>
</dbReference>
<evidence type="ECO:0000256" key="1">
    <source>
        <dbReference type="ARBA" id="ARBA00011975"/>
    </source>
</evidence>
<dbReference type="Proteomes" id="UP000325780">
    <property type="component" value="Unassembled WGS sequence"/>
</dbReference>
<dbReference type="PANTHER" id="PTHR10629">
    <property type="entry name" value="CYTOSINE-SPECIFIC METHYLTRANSFERASE"/>
    <property type="match status" value="1"/>
</dbReference>
<dbReference type="InterPro" id="IPR031303">
    <property type="entry name" value="C5_meth_CS"/>
</dbReference>
<evidence type="ECO:0000313" key="8">
    <source>
        <dbReference type="Proteomes" id="UP000325780"/>
    </source>
</evidence>
<dbReference type="GO" id="GO:0032259">
    <property type="term" value="P:methylation"/>
    <property type="evidence" value="ECO:0007669"/>
    <property type="project" value="UniProtKB-KW"/>
</dbReference>
<dbReference type="NCBIfam" id="TIGR00675">
    <property type="entry name" value="dcm"/>
    <property type="match status" value="1"/>
</dbReference>
<dbReference type="Pfam" id="PF00145">
    <property type="entry name" value="DNA_methylase"/>
    <property type="match status" value="2"/>
</dbReference>
<dbReference type="PRINTS" id="PR00105">
    <property type="entry name" value="C5METTRFRASE"/>
</dbReference>
<evidence type="ECO:0000313" key="7">
    <source>
        <dbReference type="EMBL" id="KAE8151262.1"/>
    </source>
</evidence>
<proteinExistence type="inferred from homology"/>
<dbReference type="PROSITE" id="PS00095">
    <property type="entry name" value="C5_MTASE_2"/>
    <property type="match status" value="1"/>
</dbReference>
<comment type="similarity">
    <text evidence="5 6">Belongs to the class I-like SAM-binding methyltransferase superfamily. C5-methyltransferase family.</text>
</comment>
<dbReference type="InterPro" id="IPR001525">
    <property type="entry name" value="C5_MeTfrase"/>
</dbReference>
<dbReference type="GO" id="GO:0003677">
    <property type="term" value="F:DNA binding"/>
    <property type="evidence" value="ECO:0007669"/>
    <property type="project" value="TreeGrafter"/>
</dbReference>
<sequence>MTDEDYERYLRSLLSRPGPRTPTAAEDNLEATRHIVDEACVNFFIYKAGQSLELNDGSFLRICTVFRDASNAVSFGGRRLMRTWNHKGTYVPKARNELIWIVPEKRIIPFDDVKRFVTINFTNSINPDGQHRLGQLFCRLKESRKGETLNEEGSVEYVPYAEADADFRVEPAILRRLWRGQTCAFGEAESKTPVIVLDDEPGTGDKTRRKYTFGDGFCGAGGVSCGAQLAGLQLKWAFDNSEHAIDTYRLNFDTDCEYSDVFSFLTNDYQFLKVDISHGSPPCQTFSPAHTVNSVHDDANSACIFSCSDLLKKARPRIHTMEETSGLFERHKETFYRVIQDFVEIGYSVRWNVLRTDDYGVPQIRRRLVIIASGPGETLPPFPGPTETCTIHRAISQIPQGTPDHDVNTAVVKARERGFIRPPYDAESLAHTITCSGGEGNYHPSGERKFTHRELACLQTFPLSFRFGGKEVTKQIGNAVPPKLATAIFREIVRSLRDTDERESNLD</sequence>
<dbReference type="GO" id="GO:0044027">
    <property type="term" value="P:negative regulation of gene expression via chromosomal CpG island methylation"/>
    <property type="evidence" value="ECO:0007669"/>
    <property type="project" value="TreeGrafter"/>
</dbReference>
<gene>
    <name evidence="7" type="ORF">BDV25DRAFT_171637</name>
</gene>
<dbReference type="SUPFAM" id="SSF53335">
    <property type="entry name" value="S-adenosyl-L-methionine-dependent methyltransferases"/>
    <property type="match status" value="1"/>
</dbReference>
<dbReference type="GO" id="GO:0005634">
    <property type="term" value="C:nucleus"/>
    <property type="evidence" value="ECO:0007669"/>
    <property type="project" value="TreeGrafter"/>
</dbReference>
<evidence type="ECO:0000256" key="3">
    <source>
        <dbReference type="ARBA" id="ARBA00022679"/>
    </source>
</evidence>
<dbReference type="OrthoDB" id="414133at2759"/>
<evidence type="ECO:0000256" key="5">
    <source>
        <dbReference type="PROSITE-ProRule" id="PRU01016"/>
    </source>
</evidence>
<dbReference type="PROSITE" id="PS51679">
    <property type="entry name" value="SAM_MT_C5"/>
    <property type="match status" value="1"/>
</dbReference>
<evidence type="ECO:0000256" key="4">
    <source>
        <dbReference type="ARBA" id="ARBA00022691"/>
    </source>
</evidence>
<dbReference type="InterPro" id="IPR050390">
    <property type="entry name" value="C5-Methyltransferase"/>
</dbReference>
<organism evidence="7 8">
    <name type="scientific">Aspergillus avenaceus</name>
    <dbReference type="NCBI Taxonomy" id="36643"/>
    <lineage>
        <taxon>Eukaryota</taxon>
        <taxon>Fungi</taxon>
        <taxon>Dikarya</taxon>
        <taxon>Ascomycota</taxon>
        <taxon>Pezizomycotina</taxon>
        <taxon>Eurotiomycetes</taxon>
        <taxon>Eurotiomycetidae</taxon>
        <taxon>Eurotiales</taxon>
        <taxon>Aspergillaceae</taxon>
        <taxon>Aspergillus</taxon>
        <taxon>Aspergillus subgen. Circumdati</taxon>
    </lineage>
</organism>
<keyword evidence="8" id="KW-1185">Reference proteome</keyword>
<keyword evidence="4 5" id="KW-0949">S-adenosyl-L-methionine</keyword>